<dbReference type="AlphaFoldDB" id="A0A1X7VMN6"/>
<evidence type="ECO:0000256" key="2">
    <source>
        <dbReference type="RuleBase" id="RU367048"/>
    </source>
</evidence>
<dbReference type="EnsemblMetazoa" id="Aqu2.1.41656_001">
    <property type="protein sequence ID" value="Aqu2.1.41656_001"/>
    <property type="gene ID" value="Aqu2.1.41656"/>
</dbReference>
<dbReference type="FunCoup" id="A0A1X7VMN6">
    <property type="interactions" value="512"/>
</dbReference>
<name>A0A1X7VMN6_AMPQE</name>
<feature type="compositionally biased region" description="Acidic residues" evidence="3">
    <location>
        <begin position="25"/>
        <end position="36"/>
    </location>
</feature>
<feature type="domain" description="FUZ/MON1/HPS1 first Longin" evidence="4">
    <location>
        <begin position="186"/>
        <end position="308"/>
    </location>
</feature>
<dbReference type="GO" id="GO:0035658">
    <property type="term" value="C:Mon1-Ccz1 complex"/>
    <property type="evidence" value="ECO:0007669"/>
    <property type="project" value="TreeGrafter"/>
</dbReference>
<dbReference type="Pfam" id="PF19038">
    <property type="entry name" value="Fuz_longin_3"/>
    <property type="match status" value="1"/>
</dbReference>
<dbReference type="InterPro" id="IPR043972">
    <property type="entry name" value="FUZ/MON1/HPS1_longin_1"/>
</dbReference>
<evidence type="ECO:0000259" key="6">
    <source>
        <dbReference type="Pfam" id="PF19038"/>
    </source>
</evidence>
<evidence type="ECO:0000259" key="4">
    <source>
        <dbReference type="Pfam" id="PF19036"/>
    </source>
</evidence>
<evidence type="ECO:0000313" key="7">
    <source>
        <dbReference type="EnsemblMetazoa" id="Aqu2.1.41656_001"/>
    </source>
</evidence>
<dbReference type="PANTHER" id="PTHR13027">
    <property type="entry name" value="SAND PROTEIN-RELATED"/>
    <property type="match status" value="1"/>
</dbReference>
<dbReference type="PRINTS" id="PR01546">
    <property type="entry name" value="YEAST73DUF"/>
</dbReference>
<organism evidence="7">
    <name type="scientific">Amphimedon queenslandica</name>
    <name type="common">Sponge</name>
    <dbReference type="NCBI Taxonomy" id="400682"/>
    <lineage>
        <taxon>Eukaryota</taxon>
        <taxon>Metazoa</taxon>
        <taxon>Porifera</taxon>
        <taxon>Demospongiae</taxon>
        <taxon>Heteroscleromorpha</taxon>
        <taxon>Haplosclerida</taxon>
        <taxon>Niphatidae</taxon>
        <taxon>Amphimedon</taxon>
    </lineage>
</organism>
<dbReference type="OrthoDB" id="272411at2759"/>
<feature type="region of interest" description="Disordered" evidence="3">
    <location>
        <begin position="1"/>
        <end position="91"/>
    </location>
</feature>
<keyword evidence="8" id="KW-1185">Reference proteome</keyword>
<evidence type="ECO:0000313" key="8">
    <source>
        <dbReference type="Proteomes" id="UP000007879"/>
    </source>
</evidence>
<dbReference type="InterPro" id="IPR043971">
    <property type="entry name" value="FUZ/MON1/HPS1_longin_2"/>
</dbReference>
<evidence type="ECO:0000259" key="5">
    <source>
        <dbReference type="Pfam" id="PF19037"/>
    </source>
</evidence>
<dbReference type="GO" id="GO:0016192">
    <property type="term" value="P:vesicle-mediated transport"/>
    <property type="evidence" value="ECO:0007669"/>
    <property type="project" value="InterPro"/>
</dbReference>
<feature type="compositionally biased region" description="Gly residues" evidence="3">
    <location>
        <begin position="78"/>
        <end position="90"/>
    </location>
</feature>
<dbReference type="InParanoid" id="A0A1X7VMN6"/>
<dbReference type="Proteomes" id="UP000007879">
    <property type="component" value="Unassembled WGS sequence"/>
</dbReference>
<dbReference type="PANTHER" id="PTHR13027:SF7">
    <property type="entry name" value="VACUOLAR FUSION PROTEIN MON1 HOMOLOG"/>
    <property type="match status" value="1"/>
</dbReference>
<comment type="similarity">
    <text evidence="1 2">Belongs to the MON1/SAND family.</text>
</comment>
<comment type="function">
    <text evidence="2">Plays an important role in membrane trafficking through the secretory apparatus.</text>
</comment>
<reference evidence="8" key="1">
    <citation type="journal article" date="2010" name="Nature">
        <title>The Amphimedon queenslandica genome and the evolution of animal complexity.</title>
        <authorList>
            <person name="Srivastava M."/>
            <person name="Simakov O."/>
            <person name="Chapman J."/>
            <person name="Fahey B."/>
            <person name="Gauthier M.E."/>
            <person name="Mitros T."/>
            <person name="Richards G.S."/>
            <person name="Conaco C."/>
            <person name="Dacre M."/>
            <person name="Hellsten U."/>
            <person name="Larroux C."/>
            <person name="Putnam N.H."/>
            <person name="Stanke M."/>
            <person name="Adamska M."/>
            <person name="Darling A."/>
            <person name="Degnan S.M."/>
            <person name="Oakley T.H."/>
            <person name="Plachetzki D.C."/>
            <person name="Zhai Y."/>
            <person name="Adamski M."/>
            <person name="Calcino A."/>
            <person name="Cummins S.F."/>
            <person name="Goodstein D.M."/>
            <person name="Harris C."/>
            <person name="Jackson D.J."/>
            <person name="Leys S.P."/>
            <person name="Shu S."/>
            <person name="Woodcroft B.J."/>
            <person name="Vervoort M."/>
            <person name="Kosik K.S."/>
            <person name="Manning G."/>
            <person name="Degnan B.M."/>
            <person name="Rokhsar D.S."/>
        </authorList>
    </citation>
    <scope>NUCLEOTIDE SEQUENCE [LARGE SCALE GENOMIC DNA]</scope>
</reference>
<accession>A0A1X7VMN6</accession>
<proteinExistence type="inferred from homology"/>
<dbReference type="KEGG" id="aqu:100631562"/>
<dbReference type="GO" id="GO:0006623">
    <property type="term" value="P:protein targeting to vacuole"/>
    <property type="evidence" value="ECO:0007669"/>
    <property type="project" value="UniProtKB-UniRule"/>
</dbReference>
<protein>
    <recommendedName>
        <fullName evidence="2">Vacuolar fusion protein MON1 homolog</fullName>
    </recommendedName>
</protein>
<dbReference type="Pfam" id="PF19037">
    <property type="entry name" value="Fuz_longin_2"/>
    <property type="match status" value="1"/>
</dbReference>
<dbReference type="eggNOG" id="KOG0997">
    <property type="taxonomic scope" value="Eukaryota"/>
</dbReference>
<dbReference type="Pfam" id="PF19036">
    <property type="entry name" value="Fuz_longin_1"/>
    <property type="match status" value="1"/>
</dbReference>
<evidence type="ECO:0000256" key="3">
    <source>
        <dbReference type="SAM" id="MobiDB-lite"/>
    </source>
</evidence>
<dbReference type="InterPro" id="IPR043970">
    <property type="entry name" value="FUZ/MON1/HPS1_longin_3"/>
</dbReference>
<feature type="domain" description="FUZ/MON1/HPS1 second Longin" evidence="5">
    <location>
        <begin position="346"/>
        <end position="444"/>
    </location>
</feature>
<feature type="domain" description="FUZ/MON1/HPS1 third Longin" evidence="6">
    <location>
        <begin position="474"/>
        <end position="574"/>
    </location>
</feature>
<dbReference type="STRING" id="400682.A0A1X7VMN6"/>
<sequence>MATKEKVKTDDEELSVQAPDLSYDLLEEEDSEEFESVEAPALADEDEDRSFLPVTKKKGRESSSSPRIAQRRKKLDKGGGGGAGLEGGGSDVSLHEDIAHLTTDEDHFRNEDGLRSDMLISLGGPNQSIGASLLSTMTVGEKPKLPDADPETAELARRARMNSTSKDEREFEDEDVHSSSWINHHKHIFIVSTSGKPIYSRYGKEEQLVSLFGIMQALVSFVADDKDVLRCISAQNLKIVFLQKPLVVFVAVSRSKLSENQLKLQLSYAYYQIISVLTYTQIKQIFERSPGFDLRYLLQGSEKFIDNILNITDSDPCYLLNGIRCLSMSPSLRQTITSTILQYRAKEVLFALLIAEDRLITFIKPKDHNLHPIDIHLIFNLVMASTSFKSAESWTPICLPKFNDSGFLHAYVSYLPENSPACLLLFSTDKEKFFELQQCKERIVDKLSKLGLLEQISNSVDTSDYNIDHLQAPEIRHFLYRSRKSYSITSPTMPHLYSSEEDRLRLFDYFMTMNQRLHSHAWATKILYHIGSKEALLGWRTSNFDLYVVFDPLISKAQAILLGNKLIRWINKEEDRLIITSTPTF</sequence>
<reference evidence="7" key="2">
    <citation type="submission" date="2017-05" db="UniProtKB">
        <authorList>
            <consortium name="EnsemblMetazoa"/>
        </authorList>
    </citation>
    <scope>IDENTIFICATION</scope>
</reference>
<dbReference type="InterPro" id="IPR004353">
    <property type="entry name" value="Mon1"/>
</dbReference>
<evidence type="ECO:0000256" key="1">
    <source>
        <dbReference type="ARBA" id="ARBA00008968"/>
    </source>
</evidence>
<dbReference type="EnsemblMetazoa" id="XM_020005659.1">
    <property type="protein sequence ID" value="XP_019861218.1"/>
    <property type="gene ID" value="LOC100631562"/>
</dbReference>
<gene>
    <name evidence="7" type="primary">100631562</name>
</gene>